<accession>A0A1W1XTN1</accession>
<dbReference type="PANTHER" id="PTHR11601:SF50">
    <property type="entry name" value="CYSTEINE DESULFURASE ISCS 2-RELATED"/>
    <property type="match status" value="1"/>
</dbReference>
<dbReference type="GO" id="GO:0046872">
    <property type="term" value="F:metal ion binding"/>
    <property type="evidence" value="ECO:0007669"/>
    <property type="project" value="UniProtKB-KW"/>
</dbReference>
<dbReference type="InterPro" id="IPR015422">
    <property type="entry name" value="PyrdxlP-dep_Trfase_small"/>
</dbReference>
<dbReference type="PROSITE" id="PS00595">
    <property type="entry name" value="AA_TRANSFER_CLASS_5"/>
    <property type="match status" value="1"/>
</dbReference>
<dbReference type="PIRSF" id="PIRSF005572">
    <property type="entry name" value="NifS"/>
    <property type="match status" value="1"/>
</dbReference>
<proteinExistence type="inferred from homology"/>
<organism evidence="9 10">
    <name type="scientific">Clostridium acidisoli DSM 12555</name>
    <dbReference type="NCBI Taxonomy" id="1121291"/>
    <lineage>
        <taxon>Bacteria</taxon>
        <taxon>Bacillati</taxon>
        <taxon>Bacillota</taxon>
        <taxon>Clostridia</taxon>
        <taxon>Eubacteriales</taxon>
        <taxon>Clostridiaceae</taxon>
        <taxon>Clostridium</taxon>
    </lineage>
</organism>
<dbReference type="Gene3D" id="3.90.1150.10">
    <property type="entry name" value="Aspartate Aminotransferase, domain 1"/>
    <property type="match status" value="1"/>
</dbReference>
<dbReference type="Pfam" id="PF00266">
    <property type="entry name" value="Aminotran_5"/>
    <property type="match status" value="1"/>
</dbReference>
<keyword evidence="6" id="KW-0411">Iron-sulfur</keyword>
<dbReference type="InterPro" id="IPR015424">
    <property type="entry name" value="PyrdxlP-dep_Trfase"/>
</dbReference>
<keyword evidence="10" id="KW-1185">Reference proteome</keyword>
<dbReference type="InterPro" id="IPR000192">
    <property type="entry name" value="Aminotrans_V_dom"/>
</dbReference>
<keyword evidence="4" id="KW-0663">Pyridoxal phosphate</keyword>
<dbReference type="InterPro" id="IPR016454">
    <property type="entry name" value="Cysteine_dSase"/>
</dbReference>
<dbReference type="GO" id="GO:0003824">
    <property type="term" value="F:catalytic activity"/>
    <property type="evidence" value="ECO:0007669"/>
    <property type="project" value="UniProtKB-ARBA"/>
</dbReference>
<reference evidence="9 10" key="1">
    <citation type="submission" date="2017-04" db="EMBL/GenBank/DDBJ databases">
        <authorList>
            <person name="Afonso C.L."/>
            <person name="Miller P.J."/>
            <person name="Scott M.A."/>
            <person name="Spackman E."/>
            <person name="Goraichik I."/>
            <person name="Dimitrov K.M."/>
            <person name="Suarez D.L."/>
            <person name="Swayne D.E."/>
        </authorList>
    </citation>
    <scope>NUCLEOTIDE SEQUENCE [LARGE SCALE GENOMIC DNA]</scope>
    <source>
        <strain evidence="9 10">DSM 12555</strain>
    </source>
</reference>
<feature type="domain" description="Aminotransferase class V" evidence="8">
    <location>
        <begin position="3"/>
        <end position="362"/>
    </location>
</feature>
<evidence type="ECO:0000313" key="10">
    <source>
        <dbReference type="Proteomes" id="UP000192468"/>
    </source>
</evidence>
<name>A0A1W1XTN1_9CLOT</name>
<dbReference type="Gene3D" id="3.40.640.10">
    <property type="entry name" value="Type I PLP-dependent aspartate aminotransferase-like (Major domain)"/>
    <property type="match status" value="1"/>
</dbReference>
<dbReference type="GO" id="GO:0051536">
    <property type="term" value="F:iron-sulfur cluster binding"/>
    <property type="evidence" value="ECO:0007669"/>
    <property type="project" value="UniProtKB-KW"/>
</dbReference>
<dbReference type="EMBL" id="FWXH01000016">
    <property type="protein sequence ID" value="SMC27246.1"/>
    <property type="molecule type" value="Genomic_DNA"/>
</dbReference>
<dbReference type="RefSeq" id="WP_084117020.1">
    <property type="nucleotide sequence ID" value="NZ_FWXH01000016.1"/>
</dbReference>
<evidence type="ECO:0000256" key="3">
    <source>
        <dbReference type="ARBA" id="ARBA00022723"/>
    </source>
</evidence>
<dbReference type="STRING" id="1121291.SAMN02745134_03105"/>
<dbReference type="PANTHER" id="PTHR11601">
    <property type="entry name" value="CYSTEINE DESULFURYLASE FAMILY MEMBER"/>
    <property type="match status" value="1"/>
</dbReference>
<comment type="cofactor">
    <cofactor evidence="1 7">
        <name>pyridoxal 5'-phosphate</name>
        <dbReference type="ChEBI" id="CHEBI:597326"/>
    </cofactor>
</comment>
<dbReference type="OrthoDB" id="9808002at2"/>
<dbReference type="InterPro" id="IPR020578">
    <property type="entry name" value="Aminotrans_V_PyrdxlP_BS"/>
</dbReference>
<dbReference type="Gene3D" id="1.10.260.50">
    <property type="match status" value="1"/>
</dbReference>
<sequence length="379" mass="42525">MEIYMDNSATTKPYDEVMKEMINVMQNYYGNPSSAYRLGLEAEKKCNEARGIIAKTINASKDEIIFTSGGSESNNFLLKGFVKKGSHLITTKMEHPSVINTCTELEQQGVSITYLDVDERGHIDLDELEKSITKDTQIVSIMHANNEFGAVQDLCKIGKLIKEKSSRAKFHVDAVQSYGKLNIDVNKFNIDLLSASGHKIHGPRGIGFAYVRKGLSPKPLINGGGQESNFRSGTENLAGICGMAKAADIMYSNMKENYIKVKKIKEYFVNRLSEIEDIRINSSIDEDYIPHILNVSFRGVRAEVLLHLLEENNIYVSNGSACSAKKNKMSYVLKSIGLDPKDIEGAIRFSFNESNSFEEVDYTIEQLDKSLKILRRFKK</sequence>
<evidence type="ECO:0000256" key="4">
    <source>
        <dbReference type="ARBA" id="ARBA00022898"/>
    </source>
</evidence>
<comment type="similarity">
    <text evidence="2">Belongs to the class-V pyridoxal-phosphate-dependent aminotransferase family. NifS/IscS subfamily.</text>
</comment>
<protein>
    <submittedName>
        <fullName evidence="9">Cysteine desulfurase</fullName>
    </submittedName>
</protein>
<dbReference type="AlphaFoldDB" id="A0A1W1XTN1"/>
<evidence type="ECO:0000259" key="8">
    <source>
        <dbReference type="Pfam" id="PF00266"/>
    </source>
</evidence>
<evidence type="ECO:0000256" key="5">
    <source>
        <dbReference type="ARBA" id="ARBA00023004"/>
    </source>
</evidence>
<evidence type="ECO:0000256" key="6">
    <source>
        <dbReference type="ARBA" id="ARBA00023014"/>
    </source>
</evidence>
<keyword evidence="5" id="KW-0408">Iron</keyword>
<gene>
    <name evidence="9" type="ORF">SAMN02745134_03105</name>
</gene>
<dbReference type="InterPro" id="IPR015421">
    <property type="entry name" value="PyrdxlP-dep_Trfase_major"/>
</dbReference>
<dbReference type="SUPFAM" id="SSF53383">
    <property type="entry name" value="PLP-dependent transferases"/>
    <property type="match status" value="1"/>
</dbReference>
<evidence type="ECO:0000256" key="1">
    <source>
        <dbReference type="ARBA" id="ARBA00001933"/>
    </source>
</evidence>
<evidence type="ECO:0000313" key="9">
    <source>
        <dbReference type="EMBL" id="SMC27246.1"/>
    </source>
</evidence>
<evidence type="ECO:0000256" key="2">
    <source>
        <dbReference type="ARBA" id="ARBA00006490"/>
    </source>
</evidence>
<dbReference type="Proteomes" id="UP000192468">
    <property type="component" value="Unassembled WGS sequence"/>
</dbReference>
<evidence type="ECO:0000256" key="7">
    <source>
        <dbReference type="RuleBase" id="RU004504"/>
    </source>
</evidence>
<keyword evidence="3" id="KW-0479">Metal-binding</keyword>